<dbReference type="Pfam" id="PF01476">
    <property type="entry name" value="LysM"/>
    <property type="match status" value="1"/>
</dbReference>
<dbReference type="PANTHER" id="PTHR34700:SF4">
    <property type="entry name" value="PHAGE-LIKE ELEMENT PBSX PROTEIN XKDP"/>
    <property type="match status" value="1"/>
</dbReference>
<dbReference type="SMART" id="SM00257">
    <property type="entry name" value="LysM"/>
    <property type="match status" value="1"/>
</dbReference>
<accession>A0A919E9F1</accession>
<gene>
    <name evidence="2" type="ORF">GCM10017044_22750</name>
</gene>
<organism evidence="2 3">
    <name type="scientific">Kordiimonas sediminis</name>
    <dbReference type="NCBI Taxonomy" id="1735581"/>
    <lineage>
        <taxon>Bacteria</taxon>
        <taxon>Pseudomonadati</taxon>
        <taxon>Pseudomonadota</taxon>
        <taxon>Alphaproteobacteria</taxon>
        <taxon>Kordiimonadales</taxon>
        <taxon>Kordiimonadaceae</taxon>
        <taxon>Kordiimonas</taxon>
    </lineage>
</organism>
<dbReference type="InterPro" id="IPR052196">
    <property type="entry name" value="Bact_Kbp"/>
</dbReference>
<name>A0A919E9F1_9PROT</name>
<dbReference type="PANTHER" id="PTHR34700">
    <property type="entry name" value="POTASSIUM BINDING PROTEIN KBP"/>
    <property type="match status" value="1"/>
</dbReference>
<evidence type="ECO:0000259" key="1">
    <source>
        <dbReference type="PROSITE" id="PS51782"/>
    </source>
</evidence>
<evidence type="ECO:0000313" key="2">
    <source>
        <dbReference type="EMBL" id="GHF27155.1"/>
    </source>
</evidence>
<dbReference type="EMBL" id="BNCI01000002">
    <property type="protein sequence ID" value="GHF27155.1"/>
    <property type="molecule type" value="Genomic_DNA"/>
</dbReference>
<proteinExistence type="predicted"/>
<feature type="domain" description="LysM" evidence="1">
    <location>
        <begin position="205"/>
        <end position="254"/>
    </location>
</feature>
<reference evidence="2" key="2">
    <citation type="submission" date="2020-09" db="EMBL/GenBank/DDBJ databases">
        <authorList>
            <person name="Sun Q."/>
            <person name="Kim S."/>
        </authorList>
    </citation>
    <scope>NUCLEOTIDE SEQUENCE</scope>
    <source>
        <strain evidence="2">KCTC 42590</strain>
    </source>
</reference>
<dbReference type="InterPro" id="IPR018392">
    <property type="entry name" value="LysM"/>
</dbReference>
<reference evidence="2" key="1">
    <citation type="journal article" date="2014" name="Int. J. Syst. Evol. Microbiol.">
        <title>Complete genome sequence of Corynebacterium casei LMG S-19264T (=DSM 44701T), isolated from a smear-ripened cheese.</title>
        <authorList>
            <consortium name="US DOE Joint Genome Institute (JGI-PGF)"/>
            <person name="Walter F."/>
            <person name="Albersmeier A."/>
            <person name="Kalinowski J."/>
            <person name="Ruckert C."/>
        </authorList>
    </citation>
    <scope>NUCLEOTIDE SEQUENCE</scope>
    <source>
        <strain evidence="2">KCTC 42590</strain>
    </source>
</reference>
<dbReference type="CDD" id="cd00118">
    <property type="entry name" value="LysM"/>
    <property type="match status" value="1"/>
</dbReference>
<dbReference type="InterPro" id="IPR036779">
    <property type="entry name" value="LysM_dom_sf"/>
</dbReference>
<evidence type="ECO:0000313" key="3">
    <source>
        <dbReference type="Proteomes" id="UP000630923"/>
    </source>
</evidence>
<dbReference type="PROSITE" id="PS51782">
    <property type="entry name" value="LYSM"/>
    <property type="match status" value="1"/>
</dbReference>
<dbReference type="AlphaFoldDB" id="A0A919E9F1"/>
<dbReference type="Gene3D" id="3.10.350.10">
    <property type="entry name" value="LysM domain"/>
    <property type="match status" value="1"/>
</dbReference>
<keyword evidence="3" id="KW-1185">Reference proteome</keyword>
<comment type="caution">
    <text evidence="2">The sequence shown here is derived from an EMBL/GenBank/DDBJ whole genome shotgun (WGS) entry which is preliminary data.</text>
</comment>
<protein>
    <recommendedName>
        <fullName evidence="1">LysM domain-containing protein</fullName>
    </recommendedName>
</protein>
<dbReference type="Proteomes" id="UP000630923">
    <property type="component" value="Unassembled WGS sequence"/>
</dbReference>
<sequence>MAPGAKVQLLANGTVRGEVIADENGEWVIILEEPLASGSVELNLIATLDDSDTPYEAEDVVVVSVPERDDTRFMETVDNGVVAVLSSKSGEGGSTILQKPGAAAFAEVGESLFVDTIDYGAGNAPVISGRSLPRVDVRVYLDGHFVGSHRADDEGRWSVIMEGQSIPAGEHTLRVDQTIREGQVQLRIEQPFITGEAIDVSLAESGVIVQPGNTLWQIARQLYGRGVRYTLIFKENSEKIIDPDLIYPGQLFTLPSNES</sequence>